<feature type="chain" id="PRO_5040288936" evidence="2">
    <location>
        <begin position="17"/>
        <end position="367"/>
    </location>
</feature>
<dbReference type="AlphaFoldDB" id="A0A9P0BEM7"/>
<feature type="compositionally biased region" description="Basic and acidic residues" evidence="1">
    <location>
        <begin position="215"/>
        <end position="230"/>
    </location>
</feature>
<evidence type="ECO:0000313" key="4">
    <source>
        <dbReference type="Proteomes" id="UP001154078"/>
    </source>
</evidence>
<keyword evidence="4" id="KW-1185">Reference proteome</keyword>
<reference evidence="3" key="1">
    <citation type="submission" date="2021-12" db="EMBL/GenBank/DDBJ databases">
        <authorList>
            <person name="King R."/>
        </authorList>
    </citation>
    <scope>NUCLEOTIDE SEQUENCE</scope>
</reference>
<accession>A0A9P0BEM7</accession>
<gene>
    <name evidence="3" type="ORF">MELIAE_LOCUS10157</name>
</gene>
<feature type="region of interest" description="Disordered" evidence="1">
    <location>
        <begin position="157"/>
        <end position="178"/>
    </location>
</feature>
<organism evidence="3 4">
    <name type="scientific">Brassicogethes aeneus</name>
    <name type="common">Rape pollen beetle</name>
    <name type="synonym">Meligethes aeneus</name>
    <dbReference type="NCBI Taxonomy" id="1431903"/>
    <lineage>
        <taxon>Eukaryota</taxon>
        <taxon>Metazoa</taxon>
        <taxon>Ecdysozoa</taxon>
        <taxon>Arthropoda</taxon>
        <taxon>Hexapoda</taxon>
        <taxon>Insecta</taxon>
        <taxon>Pterygota</taxon>
        <taxon>Neoptera</taxon>
        <taxon>Endopterygota</taxon>
        <taxon>Coleoptera</taxon>
        <taxon>Polyphaga</taxon>
        <taxon>Cucujiformia</taxon>
        <taxon>Nitidulidae</taxon>
        <taxon>Meligethinae</taxon>
        <taxon>Brassicogethes</taxon>
    </lineage>
</organism>
<evidence type="ECO:0000313" key="3">
    <source>
        <dbReference type="EMBL" id="CAH0560402.1"/>
    </source>
</evidence>
<dbReference type="Proteomes" id="UP001154078">
    <property type="component" value="Chromosome 7"/>
</dbReference>
<feature type="signal peptide" evidence="2">
    <location>
        <begin position="1"/>
        <end position="16"/>
    </location>
</feature>
<evidence type="ECO:0000256" key="2">
    <source>
        <dbReference type="SAM" id="SignalP"/>
    </source>
</evidence>
<dbReference type="OrthoDB" id="6432502at2759"/>
<sequence>MKELILFIFCIPLCKSMEIVYMKKSQLDDQASSASGYSYQAVSGNPAIFTAYSADDTDFEKYKDSDNYKEFVNFGYPPITVGKFVVNNGPPQLLPLEIIKPQPILMDSYGRPVTHQDYSAGYDNGNVLVNDHLPSTKYEEYDLDKDSSKYLKEHGNRYNGEQFSSKGEKGQSGYDNYDGFEKELKGQYGKQGKKAYYNEEGGDKKADYDVASNYEDKHKSVNENKGESFKQAKGHKKGSKTTGINICFLFVSRFHKVYHKDEYKKDHSFYDESDANGYYNKYGNSKGEHSKENGGYHSGGKYSKGYKESDYGKKGFSDKGQEEEQSKGYREKNGEDKYYDDSSKYKNHHDEDNEKDYGYDDRKSEYY</sequence>
<keyword evidence="2" id="KW-0732">Signal</keyword>
<feature type="compositionally biased region" description="Basic and acidic residues" evidence="1">
    <location>
        <begin position="305"/>
        <end position="367"/>
    </location>
</feature>
<feature type="region of interest" description="Disordered" evidence="1">
    <location>
        <begin position="269"/>
        <end position="367"/>
    </location>
</feature>
<dbReference type="Pfam" id="PF16009">
    <property type="entry name" value="DUF4779"/>
    <property type="match status" value="1"/>
</dbReference>
<dbReference type="EMBL" id="OV121138">
    <property type="protein sequence ID" value="CAH0560402.1"/>
    <property type="molecule type" value="Genomic_DNA"/>
</dbReference>
<feature type="region of interest" description="Disordered" evidence="1">
    <location>
        <begin position="215"/>
        <end position="239"/>
    </location>
</feature>
<name>A0A9P0BEM7_BRAAE</name>
<proteinExistence type="predicted"/>
<dbReference type="InterPro" id="IPR031959">
    <property type="entry name" value="DUF4779"/>
</dbReference>
<evidence type="ECO:0000256" key="1">
    <source>
        <dbReference type="SAM" id="MobiDB-lite"/>
    </source>
</evidence>
<protein>
    <submittedName>
        <fullName evidence="3">Uncharacterized protein</fullName>
    </submittedName>
</protein>